<dbReference type="Proteomes" id="UP000639772">
    <property type="component" value="Chromosome 1"/>
</dbReference>
<name>A0A835VH34_VANPL</name>
<dbReference type="GO" id="GO:0045892">
    <property type="term" value="P:negative regulation of DNA-templated transcription"/>
    <property type="evidence" value="ECO:0007669"/>
    <property type="project" value="UniProtKB-UniRule"/>
</dbReference>
<evidence type="ECO:0000313" key="9">
    <source>
        <dbReference type="EMBL" id="KAG0500424.1"/>
    </source>
</evidence>
<dbReference type="PANTHER" id="PTHR33057:SF17">
    <property type="entry name" value="TRANSCRIPTION REPRESSOR OFP8"/>
    <property type="match status" value="1"/>
</dbReference>
<dbReference type="PROSITE" id="PS51754">
    <property type="entry name" value="OVATE"/>
    <property type="match status" value="1"/>
</dbReference>
<proteinExistence type="predicted"/>
<evidence type="ECO:0000259" key="8">
    <source>
        <dbReference type="PROSITE" id="PS51754"/>
    </source>
</evidence>
<feature type="domain" description="OVATE" evidence="8">
    <location>
        <begin position="257"/>
        <end position="316"/>
    </location>
</feature>
<evidence type="ECO:0000256" key="3">
    <source>
        <dbReference type="ARBA" id="ARBA00023015"/>
    </source>
</evidence>
<dbReference type="NCBIfam" id="TIGR01568">
    <property type="entry name" value="A_thal_3678"/>
    <property type="match status" value="1"/>
</dbReference>
<feature type="compositionally biased region" description="Basic residues" evidence="7">
    <location>
        <begin position="198"/>
        <end position="226"/>
    </location>
</feature>
<sequence>MKGNKVRFKDRLARIFRYPAILRSSATISPTAASSTRSHSAVAEDIAHKPIFVPRRYASEKLDRHSCRSLIPGGCGVGPPAAAAPSAKGRVGDKKKDPLVRQNRDFYVTEEGDGASLSLPSPNSCHHLYYHCFRKDERWKKNNEKNRKKRRIRSKRCWLNICPSIDDDGSRFCGSDETEMFYSSRSFSSDSSDFYRRPSPKPKILKNKKKKSSEKKTKSISRRPPPHSRQSPLNGFQPLLSVPLSETEESHGVGFAVLKRTTDPYGDFRSSMIEMIMGRQIFGARELERLLHSYLLLNSPENHSAILRAFADVSRVLFSC</sequence>
<evidence type="ECO:0000256" key="5">
    <source>
        <dbReference type="ARBA" id="ARBA00023242"/>
    </source>
</evidence>
<gene>
    <name evidence="9" type="ORF">HPP92_000496</name>
</gene>
<keyword evidence="2 6" id="KW-0678">Repressor</keyword>
<evidence type="ECO:0000256" key="6">
    <source>
        <dbReference type="RuleBase" id="RU367028"/>
    </source>
</evidence>
<evidence type="ECO:0000256" key="2">
    <source>
        <dbReference type="ARBA" id="ARBA00022491"/>
    </source>
</evidence>
<organism evidence="9 10">
    <name type="scientific">Vanilla planifolia</name>
    <name type="common">Vanilla</name>
    <dbReference type="NCBI Taxonomy" id="51239"/>
    <lineage>
        <taxon>Eukaryota</taxon>
        <taxon>Viridiplantae</taxon>
        <taxon>Streptophyta</taxon>
        <taxon>Embryophyta</taxon>
        <taxon>Tracheophyta</taxon>
        <taxon>Spermatophyta</taxon>
        <taxon>Magnoliopsida</taxon>
        <taxon>Liliopsida</taxon>
        <taxon>Asparagales</taxon>
        <taxon>Orchidaceae</taxon>
        <taxon>Vanilloideae</taxon>
        <taxon>Vanilleae</taxon>
        <taxon>Vanilla</taxon>
    </lineage>
</organism>
<dbReference type="OrthoDB" id="1928390at2759"/>
<keyword evidence="4 6" id="KW-0804">Transcription</keyword>
<comment type="function">
    <text evidence="6">Transcriptional repressor that regulates multiple aspects of plant growth and development.</text>
</comment>
<dbReference type="InterPro" id="IPR038933">
    <property type="entry name" value="Ovate"/>
</dbReference>
<dbReference type="Pfam" id="PF04844">
    <property type="entry name" value="Ovate"/>
    <property type="match status" value="1"/>
</dbReference>
<dbReference type="EMBL" id="JADCNM010000001">
    <property type="protein sequence ID" value="KAG0500424.1"/>
    <property type="molecule type" value="Genomic_DNA"/>
</dbReference>
<keyword evidence="5 6" id="KW-0539">Nucleus</keyword>
<feature type="region of interest" description="Disordered" evidence="7">
    <location>
        <begin position="186"/>
        <end position="236"/>
    </location>
</feature>
<evidence type="ECO:0000256" key="4">
    <source>
        <dbReference type="ARBA" id="ARBA00023163"/>
    </source>
</evidence>
<dbReference type="InterPro" id="IPR006458">
    <property type="entry name" value="Ovate_C"/>
</dbReference>
<dbReference type="AlphaFoldDB" id="A0A835VH34"/>
<evidence type="ECO:0000256" key="1">
    <source>
        <dbReference type="ARBA" id="ARBA00004123"/>
    </source>
</evidence>
<dbReference type="PANTHER" id="PTHR33057">
    <property type="entry name" value="TRANSCRIPTION REPRESSOR OFP7-RELATED"/>
    <property type="match status" value="1"/>
</dbReference>
<evidence type="ECO:0000256" key="7">
    <source>
        <dbReference type="SAM" id="MobiDB-lite"/>
    </source>
</evidence>
<dbReference type="GO" id="GO:0005634">
    <property type="term" value="C:nucleus"/>
    <property type="evidence" value="ECO:0007669"/>
    <property type="project" value="UniProtKB-SubCell"/>
</dbReference>
<evidence type="ECO:0000313" key="10">
    <source>
        <dbReference type="Proteomes" id="UP000639772"/>
    </source>
</evidence>
<accession>A0A835VH34</accession>
<protein>
    <recommendedName>
        <fullName evidence="6">Transcription repressor</fullName>
    </recommendedName>
    <alternativeName>
        <fullName evidence="6">Ovate family protein</fullName>
    </alternativeName>
</protein>
<keyword evidence="3 6" id="KW-0805">Transcription regulation</keyword>
<reference evidence="9 10" key="1">
    <citation type="journal article" date="2020" name="Nat. Food">
        <title>A phased Vanilla planifolia genome enables genetic improvement of flavour and production.</title>
        <authorList>
            <person name="Hasing T."/>
            <person name="Tang H."/>
            <person name="Brym M."/>
            <person name="Khazi F."/>
            <person name="Huang T."/>
            <person name="Chambers A.H."/>
        </authorList>
    </citation>
    <scope>NUCLEOTIDE SEQUENCE [LARGE SCALE GENOMIC DNA]</scope>
    <source>
        <tissue evidence="9">Leaf</tissue>
    </source>
</reference>
<comment type="subcellular location">
    <subcellularLocation>
        <location evidence="1 6">Nucleus</location>
    </subcellularLocation>
</comment>
<comment type="caution">
    <text evidence="9">The sequence shown here is derived from an EMBL/GenBank/DDBJ whole genome shotgun (WGS) entry which is preliminary data.</text>
</comment>